<evidence type="ECO:0000313" key="1">
    <source>
        <dbReference type="EMBL" id="RHG17533.1"/>
    </source>
</evidence>
<protein>
    <recommendedName>
        <fullName evidence="3">NERD domain-containing protein</fullName>
    </recommendedName>
</protein>
<dbReference type="RefSeq" id="WP_118263084.1">
    <property type="nucleotide sequence ID" value="NZ_JAQESN010000079.1"/>
</dbReference>
<proteinExistence type="predicted"/>
<dbReference type="Pfam" id="PF20366">
    <property type="entry name" value="DUF6661"/>
    <property type="match status" value="1"/>
</dbReference>
<name>A0A414SE12_MEDGN</name>
<dbReference type="Proteomes" id="UP000285697">
    <property type="component" value="Unassembled WGS sequence"/>
</dbReference>
<organism evidence="1 2">
    <name type="scientific">Mediterraneibacter gnavus</name>
    <name type="common">Ruminococcus gnavus</name>
    <dbReference type="NCBI Taxonomy" id="33038"/>
    <lineage>
        <taxon>Bacteria</taxon>
        <taxon>Bacillati</taxon>
        <taxon>Bacillota</taxon>
        <taxon>Clostridia</taxon>
        <taxon>Lachnospirales</taxon>
        <taxon>Lachnospiraceae</taxon>
        <taxon>Mediterraneibacter</taxon>
    </lineage>
</organism>
<gene>
    <name evidence="1" type="ORF">DW270_10880</name>
</gene>
<dbReference type="EMBL" id="QRIA01000014">
    <property type="protein sequence ID" value="RHG17533.1"/>
    <property type="molecule type" value="Genomic_DNA"/>
</dbReference>
<evidence type="ECO:0000313" key="2">
    <source>
        <dbReference type="Proteomes" id="UP000285697"/>
    </source>
</evidence>
<comment type="caution">
    <text evidence="1">The sequence shown here is derived from an EMBL/GenBank/DDBJ whole genome shotgun (WGS) entry which is preliminary data.</text>
</comment>
<reference evidence="1 2" key="1">
    <citation type="submission" date="2018-08" db="EMBL/GenBank/DDBJ databases">
        <title>A genome reference for cultivated species of the human gut microbiota.</title>
        <authorList>
            <person name="Zou Y."/>
            <person name="Xue W."/>
            <person name="Luo G."/>
        </authorList>
    </citation>
    <scope>NUCLEOTIDE SEQUENCE [LARGE SCALE GENOMIC DNA]</scope>
    <source>
        <strain evidence="1 2">AM22-7AC</strain>
    </source>
</reference>
<sequence>MIESNLNFEFLGEAIKFDETKFYEKFKSYLPNGKGVDFLSMNSSKFIMLEVKNCTGYEKDNLWRTKTDFINEQGEESFDIEVAKKVAGTIACLVGAGLEHPLGDADDLKPYFQELTSSKYENNKKGLEVVFVLEGDFSVRSRDKKMIMGRIKSKIAEKLKWLNCSVRVVDSETYTGNNYSIEKVNA</sequence>
<dbReference type="InterPro" id="IPR046602">
    <property type="entry name" value="DUF6661"/>
</dbReference>
<accession>A0A414SE12</accession>
<evidence type="ECO:0008006" key="3">
    <source>
        <dbReference type="Google" id="ProtNLM"/>
    </source>
</evidence>
<dbReference type="AlphaFoldDB" id="A0A414SE12"/>